<name>A0AAV9NAD8_9EURO</name>
<proteinExistence type="predicted"/>
<feature type="compositionally biased region" description="Basic and acidic residues" evidence="1">
    <location>
        <begin position="59"/>
        <end position="68"/>
    </location>
</feature>
<feature type="region of interest" description="Disordered" evidence="1">
    <location>
        <begin position="383"/>
        <end position="469"/>
    </location>
</feature>
<keyword evidence="3" id="KW-1185">Reference proteome</keyword>
<accession>A0AAV9NAD8</accession>
<dbReference type="AlphaFoldDB" id="A0AAV9NAD8"/>
<feature type="compositionally biased region" description="Polar residues" evidence="1">
    <location>
        <begin position="32"/>
        <end position="49"/>
    </location>
</feature>
<feature type="compositionally biased region" description="Low complexity" evidence="1">
    <location>
        <begin position="447"/>
        <end position="457"/>
    </location>
</feature>
<feature type="compositionally biased region" description="Polar residues" evidence="1">
    <location>
        <begin position="243"/>
        <end position="257"/>
    </location>
</feature>
<comment type="caution">
    <text evidence="2">The sequence shown here is derived from an EMBL/GenBank/DDBJ whole genome shotgun (WGS) entry which is preliminary data.</text>
</comment>
<evidence type="ECO:0000256" key="1">
    <source>
        <dbReference type="SAM" id="MobiDB-lite"/>
    </source>
</evidence>
<dbReference type="RefSeq" id="XP_064706555.1">
    <property type="nucleotide sequence ID" value="XM_064845701.1"/>
</dbReference>
<dbReference type="Proteomes" id="UP001358417">
    <property type="component" value="Unassembled WGS sequence"/>
</dbReference>
<feature type="region of interest" description="Disordered" evidence="1">
    <location>
        <begin position="1"/>
        <end position="110"/>
    </location>
</feature>
<feature type="region of interest" description="Disordered" evidence="1">
    <location>
        <begin position="301"/>
        <end position="329"/>
    </location>
</feature>
<organism evidence="2 3">
    <name type="scientific">Exophiala bonariae</name>
    <dbReference type="NCBI Taxonomy" id="1690606"/>
    <lineage>
        <taxon>Eukaryota</taxon>
        <taxon>Fungi</taxon>
        <taxon>Dikarya</taxon>
        <taxon>Ascomycota</taxon>
        <taxon>Pezizomycotina</taxon>
        <taxon>Eurotiomycetes</taxon>
        <taxon>Chaetothyriomycetidae</taxon>
        <taxon>Chaetothyriales</taxon>
        <taxon>Herpotrichiellaceae</taxon>
        <taxon>Exophiala</taxon>
    </lineage>
</organism>
<feature type="compositionally biased region" description="Low complexity" evidence="1">
    <location>
        <begin position="214"/>
        <end position="230"/>
    </location>
</feature>
<feature type="compositionally biased region" description="Basic and acidic residues" evidence="1">
    <location>
        <begin position="151"/>
        <end position="160"/>
    </location>
</feature>
<feature type="region of interest" description="Disordered" evidence="1">
    <location>
        <begin position="346"/>
        <end position="371"/>
    </location>
</feature>
<feature type="compositionally biased region" description="Basic and acidic residues" evidence="1">
    <location>
        <begin position="458"/>
        <end position="469"/>
    </location>
</feature>
<feature type="compositionally biased region" description="Low complexity" evidence="1">
    <location>
        <begin position="265"/>
        <end position="287"/>
    </location>
</feature>
<reference evidence="2 3" key="1">
    <citation type="submission" date="2023-08" db="EMBL/GenBank/DDBJ databases">
        <title>Black Yeasts Isolated from many extreme environments.</title>
        <authorList>
            <person name="Coleine C."/>
            <person name="Stajich J.E."/>
            <person name="Selbmann L."/>
        </authorList>
    </citation>
    <scope>NUCLEOTIDE SEQUENCE [LARGE SCALE GENOMIC DNA]</scope>
    <source>
        <strain evidence="2 3">CCFEE 5792</strain>
    </source>
</reference>
<dbReference type="GeneID" id="89970299"/>
<feature type="compositionally biased region" description="Basic and acidic residues" evidence="1">
    <location>
        <begin position="172"/>
        <end position="188"/>
    </location>
</feature>
<gene>
    <name evidence="2" type="ORF">LTR84_002087</name>
</gene>
<protein>
    <recommendedName>
        <fullName evidence="4">DUF4045 domain-containing protein</fullName>
    </recommendedName>
</protein>
<evidence type="ECO:0000313" key="3">
    <source>
        <dbReference type="Proteomes" id="UP001358417"/>
    </source>
</evidence>
<evidence type="ECO:0000313" key="2">
    <source>
        <dbReference type="EMBL" id="KAK5053113.1"/>
    </source>
</evidence>
<dbReference type="EMBL" id="JAVRRD010000012">
    <property type="protein sequence ID" value="KAK5053113.1"/>
    <property type="molecule type" value="Genomic_DNA"/>
</dbReference>
<sequence>MAASNGGLQRHSVKPGLTSVNHSTEKDVLGELSNSNDFNSRDNAPSSLTRIPAGYGQARDADKKERKPPQTIKQLREAAIGAAQDNTSRNVPKKKPEMGGKFPPVQQKKKPSLFGGLFQVKEPTQVALNQVAAQMIAQHGSTSPTKVPNVRLERMPEHVPKVNTKWDGVPDSVRRRDQREKEIVKGPMKDLFSLDVSRSGSSGREDDGRRRLNSRNSSSTTGSFSSRGRSVGSGGRTAHNRFYAQSVNSSGDLASQQRAERAKNDSTPAHSHSASTSSLPASATDTLPDIPDYLREAIVASRSNIKPDGGDDLEQNRKRTTVLMRPPEDAITRLKISQVPAVEDVPKHSISPLPSPHDFAPATPSSLQAGDAYNFRNRSPIVEHSTSMFPSPDSPESTSMPERKPPPIMTPGFLAGEAQELVLPDDESDQRTSDLPLRSWNSGRLDTSTTSASVRSRVQQDLEKRPDSSRARLGLRASMLVPDDQNPWEQIEQQALGAVSPRRPTSPRLVASPRGKFSKSFGIFNK</sequence>
<feature type="region of interest" description="Disordered" evidence="1">
    <location>
        <begin position="139"/>
        <end position="288"/>
    </location>
</feature>
<evidence type="ECO:0008006" key="4">
    <source>
        <dbReference type="Google" id="ProtNLM"/>
    </source>
</evidence>
<feature type="compositionally biased region" description="Polar residues" evidence="1">
    <location>
        <begin position="384"/>
        <end position="400"/>
    </location>
</feature>